<feature type="chain" id="PRO_5017659822" evidence="2">
    <location>
        <begin position="20"/>
        <end position="278"/>
    </location>
</feature>
<dbReference type="PANTHER" id="PTHR34700:SF4">
    <property type="entry name" value="PHAGE-LIKE ELEMENT PBSX PROTEIN XKDP"/>
    <property type="match status" value="1"/>
</dbReference>
<dbReference type="PANTHER" id="PTHR34700">
    <property type="entry name" value="POTASSIUM BINDING PROTEIN KBP"/>
    <property type="match status" value="1"/>
</dbReference>
<organism evidence="4 5">
    <name type="scientific">Flexistipes sinusarabici</name>
    <dbReference type="NCBI Taxonomy" id="2352"/>
    <lineage>
        <taxon>Bacteria</taxon>
        <taxon>Pseudomonadati</taxon>
        <taxon>Deferribacterota</taxon>
        <taxon>Deferribacteres</taxon>
        <taxon>Deferribacterales</taxon>
        <taxon>Flexistipitaceae</taxon>
        <taxon>Flexistipes</taxon>
    </lineage>
</organism>
<dbReference type="AlphaFoldDB" id="A0A3D5QCB8"/>
<feature type="coiled-coil region" evidence="1">
    <location>
        <begin position="161"/>
        <end position="188"/>
    </location>
</feature>
<reference evidence="4 5" key="1">
    <citation type="journal article" date="2018" name="Nat. Biotechnol.">
        <title>A standardized bacterial taxonomy based on genome phylogeny substantially revises the tree of life.</title>
        <authorList>
            <person name="Parks D.H."/>
            <person name="Chuvochina M."/>
            <person name="Waite D.W."/>
            <person name="Rinke C."/>
            <person name="Skarshewski A."/>
            <person name="Chaumeil P.A."/>
            <person name="Hugenholtz P."/>
        </authorList>
    </citation>
    <scope>NUCLEOTIDE SEQUENCE [LARGE SCALE GENOMIC DNA]</scope>
    <source>
        <strain evidence="4">UBA8672</strain>
    </source>
</reference>
<evidence type="ECO:0000313" key="5">
    <source>
        <dbReference type="Proteomes" id="UP000262325"/>
    </source>
</evidence>
<name>A0A3D5QCB8_FLESI</name>
<comment type="caution">
    <text evidence="4">The sequence shown here is derived from an EMBL/GenBank/DDBJ whole genome shotgun (WGS) entry which is preliminary data.</text>
</comment>
<dbReference type="Gene3D" id="3.10.350.10">
    <property type="entry name" value="LysM domain"/>
    <property type="match status" value="1"/>
</dbReference>
<feature type="coiled-coil region" evidence="1">
    <location>
        <begin position="41"/>
        <end position="133"/>
    </location>
</feature>
<dbReference type="InterPro" id="IPR018392">
    <property type="entry name" value="LysM"/>
</dbReference>
<feature type="signal peptide" evidence="2">
    <location>
        <begin position="1"/>
        <end position="19"/>
    </location>
</feature>
<dbReference type="EMBL" id="DPPF01000130">
    <property type="protein sequence ID" value="HCW93310.1"/>
    <property type="molecule type" value="Genomic_DNA"/>
</dbReference>
<accession>A0A3D5QCB8</accession>
<dbReference type="CDD" id="cd00118">
    <property type="entry name" value="LysM"/>
    <property type="match status" value="1"/>
</dbReference>
<evidence type="ECO:0000256" key="2">
    <source>
        <dbReference type="SAM" id="SignalP"/>
    </source>
</evidence>
<evidence type="ECO:0000313" key="4">
    <source>
        <dbReference type="EMBL" id="HCW93310.1"/>
    </source>
</evidence>
<dbReference type="RefSeq" id="WP_273264673.1">
    <property type="nucleotide sequence ID" value="NZ_JAAZVV010000004.1"/>
</dbReference>
<keyword evidence="2" id="KW-0732">Signal</keyword>
<dbReference type="InterPro" id="IPR036779">
    <property type="entry name" value="LysM_dom_sf"/>
</dbReference>
<dbReference type="SUPFAM" id="SSF54106">
    <property type="entry name" value="LysM domain"/>
    <property type="match status" value="1"/>
</dbReference>
<dbReference type="PROSITE" id="PS51257">
    <property type="entry name" value="PROKAR_LIPOPROTEIN"/>
    <property type="match status" value="1"/>
</dbReference>
<evidence type="ECO:0000256" key="1">
    <source>
        <dbReference type="SAM" id="Coils"/>
    </source>
</evidence>
<gene>
    <name evidence="4" type="ORF">DHM44_06485</name>
</gene>
<protein>
    <submittedName>
        <fullName evidence="4">Peptidoglycan-binding protein</fullName>
    </submittedName>
</protein>
<keyword evidence="1" id="KW-0175">Coiled coil</keyword>
<evidence type="ECO:0000259" key="3">
    <source>
        <dbReference type="PROSITE" id="PS51782"/>
    </source>
</evidence>
<sequence length="278" mass="31420">MKILKYLSLVALVVSFAFACAKAPVKMYDDTKAALNAAEQYNAKECATEEYNAAMEELKAAEEQMEEAKDHTFKGEYYDAAEKRLKAAQEKAAEAERVAKAMSKKNDRAAAELEELGKELDAIEADAQKYNVGNYDELVAKYEEAQEYIDDCEPGKANALIDEIKAGLQDAKEEIAAAKAEEMKESMAAEEETTKESSGVEKYTVVKGDTLWDISDRKYMNPFMWPLIYWANKDEIKDPDLIFPGQIFNINKDYYYSEKEEAINFAKTRGPWSLFDGK</sequence>
<dbReference type="InterPro" id="IPR052196">
    <property type="entry name" value="Bact_Kbp"/>
</dbReference>
<dbReference type="PROSITE" id="PS51782">
    <property type="entry name" value="LYSM"/>
    <property type="match status" value="1"/>
</dbReference>
<dbReference type="Proteomes" id="UP000262325">
    <property type="component" value="Unassembled WGS sequence"/>
</dbReference>
<feature type="domain" description="LysM" evidence="3">
    <location>
        <begin position="201"/>
        <end position="250"/>
    </location>
</feature>
<dbReference type="SMART" id="SM00257">
    <property type="entry name" value="LysM"/>
    <property type="match status" value="1"/>
</dbReference>
<proteinExistence type="predicted"/>
<dbReference type="Pfam" id="PF01476">
    <property type="entry name" value="LysM"/>
    <property type="match status" value="1"/>
</dbReference>